<dbReference type="RefSeq" id="WP_314204448.1">
    <property type="nucleotide sequence ID" value="NZ_JAVTLL010000021.1"/>
</dbReference>
<comment type="caution">
    <text evidence="3">The sequence shown here is derived from an EMBL/GenBank/DDBJ whole genome shotgun (WGS) entry which is preliminary data.</text>
</comment>
<name>A0ABU3LZK9_9ACTN</name>
<sequence length="378" mass="40513">MVDFLRGRARRRLLAVVLALLATQVGSLVAPAYACGCGAMIPDTARRVGVAREVSVVRWDGRRERIVMRLTVDGDSDRAAWIMPVPHRADVTLGDPALFDELDAATAPVHRTRSHFWPQDGDWPLVSGGGRDAGAPPPGAGRAPGVGVVGRQKLGPFDVARLTATDPDALGGWLADNGFSLPPRLSDALQPYVARRWEYVAIRLAPETTGTPLQGTLDPLSLSFTADEPVYPMRLSRLARTPQSLGLYVLAAHRMEPASAIGGSRPRVTFAGRVTPPRHSPLAELTAGTPFLTAIGQEFPAPSLIDGDHTLQRTAADTPFQQVIYEDRLRTVAGIPAWLLTVVGTLAALTAAVALFVVRRTRRPAQPPTAEPMAPQGR</sequence>
<dbReference type="Proteomes" id="UP001257948">
    <property type="component" value="Unassembled WGS sequence"/>
</dbReference>
<keyword evidence="2" id="KW-0732">Signal</keyword>
<dbReference type="Pfam" id="PF10092">
    <property type="entry name" value="DUF2330"/>
    <property type="match status" value="1"/>
</dbReference>
<feature type="signal peptide" evidence="2">
    <location>
        <begin position="1"/>
        <end position="34"/>
    </location>
</feature>
<organism evidence="3 4">
    <name type="scientific">Streptomyces justiciae</name>
    <dbReference type="NCBI Taxonomy" id="2780140"/>
    <lineage>
        <taxon>Bacteria</taxon>
        <taxon>Bacillati</taxon>
        <taxon>Actinomycetota</taxon>
        <taxon>Actinomycetes</taxon>
        <taxon>Kitasatosporales</taxon>
        <taxon>Streptomycetaceae</taxon>
        <taxon>Streptomyces</taxon>
    </lineage>
</organism>
<evidence type="ECO:0000313" key="3">
    <source>
        <dbReference type="EMBL" id="MDT7844674.1"/>
    </source>
</evidence>
<feature type="chain" id="PRO_5046589921" evidence="2">
    <location>
        <begin position="35"/>
        <end position="378"/>
    </location>
</feature>
<keyword evidence="1" id="KW-1133">Transmembrane helix</keyword>
<protein>
    <submittedName>
        <fullName evidence="3">DUF2330 domain-containing protein</fullName>
    </submittedName>
</protein>
<reference evidence="4" key="1">
    <citation type="submission" date="2023-07" db="EMBL/GenBank/DDBJ databases">
        <title>Draft genome sequence of the endophytic actinobacterium Streptomyces justiciae WPN32, a potential antibiotic producer.</title>
        <authorList>
            <person name="Yasawong M."/>
            <person name="Pana W."/>
            <person name="Ganta P."/>
            <person name="Santapan N."/>
            <person name="Songngamsuk T."/>
            <person name="Phatcharaharikarn M."/>
            <person name="Kerdtoob S."/>
            <person name="Nantapong N."/>
        </authorList>
    </citation>
    <scope>NUCLEOTIDE SEQUENCE [LARGE SCALE GENOMIC DNA]</scope>
    <source>
        <strain evidence="4">WPN32</strain>
    </source>
</reference>
<dbReference type="InterPro" id="IPR019283">
    <property type="entry name" value="DUF2330"/>
</dbReference>
<proteinExistence type="predicted"/>
<dbReference type="EMBL" id="JAVTLL010000021">
    <property type="protein sequence ID" value="MDT7844674.1"/>
    <property type="molecule type" value="Genomic_DNA"/>
</dbReference>
<accession>A0ABU3LZK9</accession>
<keyword evidence="1" id="KW-0812">Transmembrane</keyword>
<evidence type="ECO:0000256" key="1">
    <source>
        <dbReference type="SAM" id="Phobius"/>
    </source>
</evidence>
<evidence type="ECO:0000256" key="2">
    <source>
        <dbReference type="SAM" id="SignalP"/>
    </source>
</evidence>
<evidence type="ECO:0000313" key="4">
    <source>
        <dbReference type="Proteomes" id="UP001257948"/>
    </source>
</evidence>
<gene>
    <name evidence="3" type="ORF">RQC66_28550</name>
</gene>
<keyword evidence="1" id="KW-0472">Membrane</keyword>
<feature type="transmembrane region" description="Helical" evidence="1">
    <location>
        <begin position="337"/>
        <end position="358"/>
    </location>
</feature>
<keyword evidence="4" id="KW-1185">Reference proteome</keyword>